<keyword evidence="2" id="KW-1185">Reference proteome</keyword>
<proteinExistence type="predicted"/>
<dbReference type="AlphaFoldDB" id="A0A2R5FAH1"/>
<dbReference type="Proteomes" id="UP000245081">
    <property type="component" value="Unassembled WGS sequence"/>
</dbReference>
<evidence type="ECO:0000313" key="1">
    <source>
        <dbReference type="EMBL" id="GBG15197.1"/>
    </source>
</evidence>
<protein>
    <submittedName>
        <fullName evidence="1">Cyclic nucleotide-binding protein</fullName>
    </submittedName>
</protein>
<reference evidence="1 2" key="1">
    <citation type="journal article" date="2018" name="Environ. Microbiol.">
        <title>Isolation and genomic characterization of Novimethylophilus kurashikiensis gen. nov. sp. nov., a new lanthanide-dependent methylotrophic species of Methylophilaceae.</title>
        <authorList>
            <person name="Lv H."/>
            <person name="Sahin N."/>
            <person name="Tani A."/>
        </authorList>
    </citation>
    <scope>NUCLEOTIDE SEQUENCE [LARGE SCALE GENOMIC DNA]</scope>
    <source>
        <strain evidence="1 2">La2-4</strain>
    </source>
</reference>
<name>A0A2R5FAH1_9PROT</name>
<organism evidence="1 2">
    <name type="scientific">Novimethylophilus kurashikiensis</name>
    <dbReference type="NCBI Taxonomy" id="1825523"/>
    <lineage>
        <taxon>Bacteria</taxon>
        <taxon>Pseudomonadati</taxon>
        <taxon>Pseudomonadota</taxon>
        <taxon>Betaproteobacteria</taxon>
        <taxon>Nitrosomonadales</taxon>
        <taxon>Methylophilaceae</taxon>
        <taxon>Novimethylophilus</taxon>
    </lineage>
</organism>
<gene>
    <name evidence="1" type="ORF">NMK_2800</name>
</gene>
<accession>A0A2R5FAH1</accession>
<comment type="caution">
    <text evidence="1">The sequence shown here is derived from an EMBL/GenBank/DDBJ whole genome shotgun (WGS) entry which is preliminary data.</text>
</comment>
<evidence type="ECO:0000313" key="2">
    <source>
        <dbReference type="Proteomes" id="UP000245081"/>
    </source>
</evidence>
<sequence length="82" mass="9224">MPRNTYRNNKTRNPMACAQMLTERSPIISIGTNSMIDVNSRQLKIEVFPRPDKQIEQDTGIKAATQPEQQLLPGTDVAVKKV</sequence>
<dbReference type="EMBL" id="BDOQ01000014">
    <property type="protein sequence ID" value="GBG15197.1"/>
    <property type="molecule type" value="Genomic_DNA"/>
</dbReference>